<feature type="chain" id="PRO_5047314201" evidence="2">
    <location>
        <begin position="28"/>
        <end position="305"/>
    </location>
</feature>
<evidence type="ECO:0000313" key="4">
    <source>
        <dbReference type="Proteomes" id="UP001334732"/>
    </source>
</evidence>
<organism evidence="3 4">
    <name type="scientific">Thiobacillus sedimenti</name>
    <dbReference type="NCBI Taxonomy" id="3110231"/>
    <lineage>
        <taxon>Bacteria</taxon>
        <taxon>Pseudomonadati</taxon>
        <taxon>Pseudomonadota</taxon>
        <taxon>Betaproteobacteria</taxon>
        <taxon>Nitrosomonadales</taxon>
        <taxon>Thiobacillaceae</taxon>
        <taxon>Thiobacillus</taxon>
    </lineage>
</organism>
<feature type="region of interest" description="Disordered" evidence="1">
    <location>
        <begin position="184"/>
        <end position="239"/>
    </location>
</feature>
<reference evidence="3 4" key="1">
    <citation type="submission" date="2023-12" db="EMBL/GenBank/DDBJ databases">
        <title>Thiobacillus sedimentum sp. nov., a chemolithoautotrophic sulfur-oxidizing bacterium isolated from freshwater sediment.</title>
        <authorList>
            <person name="Luo J."/>
            <person name="Dai C."/>
        </authorList>
    </citation>
    <scope>NUCLEOTIDE SEQUENCE [LARGE SCALE GENOMIC DNA]</scope>
    <source>
        <strain evidence="3 4">SCUT-2</strain>
    </source>
</reference>
<evidence type="ECO:0000256" key="1">
    <source>
        <dbReference type="SAM" id="MobiDB-lite"/>
    </source>
</evidence>
<feature type="region of interest" description="Disordered" evidence="1">
    <location>
        <begin position="256"/>
        <end position="305"/>
    </location>
</feature>
<name>A0ABZ1CJ66_9PROT</name>
<proteinExistence type="predicted"/>
<protein>
    <submittedName>
        <fullName evidence="3">Uncharacterized protein</fullName>
    </submittedName>
</protein>
<keyword evidence="4" id="KW-1185">Reference proteome</keyword>
<sequence length="305" mass="29699">MTFRTLSPLQSAMLACCLAAIGPAAHADESGTTATTTTATTTTTSGAGTTVGTSTTTESKLANEFATFLGGTDQAGAVVTGLRQGTAFSLDGTNGAAGSTIDPPTGTMGYGNVRITLRLAQAELSSFGITQPTSDQLSAVLLGGSIDGTQVDGILTLRAEGMGWGQIAQKYGLTVGQIMGKGAGLTQSSRTTTTGTTSGARSGHTASATSSHTHANGYIPSSPKPTSATGARSNGYIPSGGKSATAGMVTAAGGSIEGVGETGGRGQGRSVVGASGDGGMASANGPHVSMAGGNKPMDPGRAGKN</sequence>
<feature type="region of interest" description="Disordered" evidence="1">
    <location>
        <begin position="28"/>
        <end position="55"/>
    </location>
</feature>
<dbReference type="RefSeq" id="WP_324779964.1">
    <property type="nucleotide sequence ID" value="NZ_CP141769.1"/>
</dbReference>
<feature type="signal peptide" evidence="2">
    <location>
        <begin position="1"/>
        <end position="27"/>
    </location>
</feature>
<dbReference type="Proteomes" id="UP001334732">
    <property type="component" value="Chromosome"/>
</dbReference>
<feature type="compositionally biased region" description="Low complexity" evidence="1">
    <location>
        <begin position="30"/>
        <end position="55"/>
    </location>
</feature>
<evidence type="ECO:0000313" key="3">
    <source>
        <dbReference type="EMBL" id="WRS39433.1"/>
    </source>
</evidence>
<evidence type="ECO:0000256" key="2">
    <source>
        <dbReference type="SAM" id="SignalP"/>
    </source>
</evidence>
<dbReference type="EMBL" id="CP141769">
    <property type="protein sequence ID" value="WRS39433.1"/>
    <property type="molecule type" value="Genomic_DNA"/>
</dbReference>
<dbReference type="PROSITE" id="PS51257">
    <property type="entry name" value="PROKAR_LIPOPROTEIN"/>
    <property type="match status" value="1"/>
</dbReference>
<accession>A0ABZ1CJ66</accession>
<feature type="compositionally biased region" description="Low complexity" evidence="1">
    <location>
        <begin position="188"/>
        <end position="214"/>
    </location>
</feature>
<gene>
    <name evidence="3" type="ORF">VA613_00780</name>
</gene>
<feature type="compositionally biased region" description="Gly residues" evidence="1">
    <location>
        <begin position="256"/>
        <end position="267"/>
    </location>
</feature>
<keyword evidence="2" id="KW-0732">Signal</keyword>